<dbReference type="RefSeq" id="WP_234864571.1">
    <property type="nucleotide sequence ID" value="NZ_JAKEVY010000001.1"/>
</dbReference>
<reference evidence="1 2" key="1">
    <citation type="submission" date="2022-01" db="EMBL/GenBank/DDBJ databases">
        <title>Flavihumibacter sp. nov., isolated from sediment of a river.</title>
        <authorList>
            <person name="Liu H."/>
        </authorList>
    </citation>
    <scope>NUCLEOTIDE SEQUENCE [LARGE SCALE GENOMIC DNA]</scope>
    <source>
        <strain evidence="1 2">RY-1</strain>
    </source>
</reference>
<name>A0ABS9BEB4_9BACT</name>
<proteinExistence type="predicted"/>
<protein>
    <recommendedName>
        <fullName evidence="3">YD repeat-containing protein</fullName>
    </recommendedName>
</protein>
<dbReference type="Proteomes" id="UP001200145">
    <property type="component" value="Unassembled WGS sequence"/>
</dbReference>
<accession>A0ABS9BEB4</accession>
<keyword evidence="2" id="KW-1185">Reference proteome</keyword>
<sequence length="123" mass="14712">MQYDTANRRINVYYDDTTNTPPYDVLKTSYQFNTAGYLVKFTNNYGGDLEEIEIVRDANNRIKYITNFDLFMLETDTSFYSYETRGTQLIHTITRREYWDNGVKERIDTYTIIRMCCKTCVRL</sequence>
<evidence type="ECO:0000313" key="1">
    <source>
        <dbReference type="EMBL" id="MCF1714044.1"/>
    </source>
</evidence>
<dbReference type="EMBL" id="JAKEVY010000001">
    <property type="protein sequence ID" value="MCF1714044.1"/>
    <property type="molecule type" value="Genomic_DNA"/>
</dbReference>
<organism evidence="1 2">
    <name type="scientific">Flavihumibacter fluminis</name>
    <dbReference type="NCBI Taxonomy" id="2909236"/>
    <lineage>
        <taxon>Bacteria</taxon>
        <taxon>Pseudomonadati</taxon>
        <taxon>Bacteroidota</taxon>
        <taxon>Chitinophagia</taxon>
        <taxon>Chitinophagales</taxon>
        <taxon>Chitinophagaceae</taxon>
        <taxon>Flavihumibacter</taxon>
    </lineage>
</organism>
<evidence type="ECO:0000313" key="2">
    <source>
        <dbReference type="Proteomes" id="UP001200145"/>
    </source>
</evidence>
<comment type="caution">
    <text evidence="1">The sequence shown here is derived from an EMBL/GenBank/DDBJ whole genome shotgun (WGS) entry which is preliminary data.</text>
</comment>
<evidence type="ECO:0008006" key="3">
    <source>
        <dbReference type="Google" id="ProtNLM"/>
    </source>
</evidence>
<gene>
    <name evidence="1" type="ORF">L0U88_05305</name>
</gene>